<gene>
    <name evidence="3" type="ORF">ISU10_13720</name>
</gene>
<evidence type="ECO:0000313" key="4">
    <source>
        <dbReference type="Proteomes" id="UP000660668"/>
    </source>
</evidence>
<keyword evidence="1" id="KW-0479">Metal-binding</keyword>
<protein>
    <submittedName>
        <fullName evidence="3">Heavy-metal-associated domain-containing protein</fullName>
    </submittedName>
</protein>
<accession>A0A930VJP8</accession>
<comment type="caution">
    <text evidence="3">The sequence shown here is derived from an EMBL/GenBank/DDBJ whole genome shotgun (WGS) entry which is preliminary data.</text>
</comment>
<dbReference type="AlphaFoldDB" id="A0A930VJP8"/>
<evidence type="ECO:0000313" key="3">
    <source>
        <dbReference type="EMBL" id="MBF4768819.1"/>
    </source>
</evidence>
<evidence type="ECO:0000259" key="2">
    <source>
        <dbReference type="PROSITE" id="PS50846"/>
    </source>
</evidence>
<dbReference type="SUPFAM" id="SSF55008">
    <property type="entry name" value="HMA, heavy metal-associated domain"/>
    <property type="match status" value="1"/>
</dbReference>
<dbReference type="InterPro" id="IPR001802">
    <property type="entry name" value="MerP/CopZ"/>
</dbReference>
<name>A0A930VJP8_9ACTN</name>
<dbReference type="InterPro" id="IPR036163">
    <property type="entry name" value="HMA_dom_sf"/>
</dbReference>
<proteinExistence type="predicted"/>
<reference evidence="3" key="1">
    <citation type="submission" date="2020-11" db="EMBL/GenBank/DDBJ databases">
        <title>Nocardioides cynanchi sp. nov., isolated from soil of rhizosphere of Cynanchum wilfordii.</title>
        <authorList>
            <person name="Lee J.-S."/>
            <person name="Suh M.K."/>
            <person name="Kim J.-S."/>
        </authorList>
    </citation>
    <scope>NUCLEOTIDE SEQUENCE</scope>
    <source>
        <strain evidence="3">KCTC 19276</strain>
    </source>
</reference>
<dbReference type="PROSITE" id="PS01047">
    <property type="entry name" value="HMA_1"/>
    <property type="match status" value="1"/>
</dbReference>
<dbReference type="Proteomes" id="UP000660668">
    <property type="component" value="Unassembled WGS sequence"/>
</dbReference>
<dbReference type="GO" id="GO:0046872">
    <property type="term" value="F:metal ion binding"/>
    <property type="evidence" value="ECO:0007669"/>
    <property type="project" value="UniProtKB-KW"/>
</dbReference>
<organism evidence="3 4">
    <name type="scientific">Nocardioides agariphilus</name>
    <dbReference type="NCBI Taxonomy" id="433664"/>
    <lineage>
        <taxon>Bacteria</taxon>
        <taxon>Bacillati</taxon>
        <taxon>Actinomycetota</taxon>
        <taxon>Actinomycetes</taxon>
        <taxon>Propionibacteriales</taxon>
        <taxon>Nocardioidaceae</taxon>
        <taxon>Nocardioides</taxon>
    </lineage>
</organism>
<dbReference type="Pfam" id="PF00403">
    <property type="entry name" value="HMA"/>
    <property type="match status" value="1"/>
</dbReference>
<dbReference type="EMBL" id="JADKPO010000017">
    <property type="protein sequence ID" value="MBF4768819.1"/>
    <property type="molecule type" value="Genomic_DNA"/>
</dbReference>
<dbReference type="PROSITE" id="PS50846">
    <property type="entry name" value="HMA_2"/>
    <property type="match status" value="1"/>
</dbReference>
<evidence type="ECO:0000256" key="1">
    <source>
        <dbReference type="ARBA" id="ARBA00022723"/>
    </source>
</evidence>
<dbReference type="Gene3D" id="3.30.70.100">
    <property type="match status" value="1"/>
</dbReference>
<keyword evidence="4" id="KW-1185">Reference proteome</keyword>
<dbReference type="FunFam" id="3.30.70.100:FF:000001">
    <property type="entry name" value="ATPase copper transporting beta"/>
    <property type="match status" value="1"/>
</dbReference>
<feature type="domain" description="HMA" evidence="2">
    <location>
        <begin position="4"/>
        <end position="69"/>
    </location>
</feature>
<sequence>MTTVTTTLTVTGMTCGHCVASVTEEISEITGVREVEVVLETGQVTITSEAPLDPADLASAVAEAGYAVG</sequence>
<dbReference type="PRINTS" id="PR00946">
    <property type="entry name" value="HGSCAVENGER"/>
</dbReference>
<dbReference type="CDD" id="cd00371">
    <property type="entry name" value="HMA"/>
    <property type="match status" value="1"/>
</dbReference>
<dbReference type="RefSeq" id="WP_194696971.1">
    <property type="nucleotide sequence ID" value="NZ_JADKPO010000017.1"/>
</dbReference>
<dbReference type="InterPro" id="IPR017969">
    <property type="entry name" value="Heavy-metal-associated_CS"/>
</dbReference>
<dbReference type="InterPro" id="IPR006121">
    <property type="entry name" value="HMA_dom"/>
</dbReference>